<evidence type="ECO:0000313" key="7">
    <source>
        <dbReference type="EMBL" id="VYS99141.1"/>
    </source>
</evidence>
<feature type="domain" description="Alcohol dehydrogenase-like C-terminal" evidence="5">
    <location>
        <begin position="180"/>
        <end position="308"/>
    </location>
</feature>
<protein>
    <submittedName>
        <fullName evidence="7">Sorbitol dehydrogenase</fullName>
        <ecNumber evidence="7">1.1.1.14</ecNumber>
    </submittedName>
</protein>
<dbReference type="AlphaFoldDB" id="A0A6N2T3T4"/>
<keyword evidence="1 4" id="KW-0479">Metal-binding</keyword>
<dbReference type="InterPro" id="IPR002328">
    <property type="entry name" value="ADH_Zn_CS"/>
</dbReference>
<gene>
    <name evidence="7" type="primary">gutB_4</name>
    <name evidence="7" type="ORF">ACLFYP115_01217</name>
</gene>
<dbReference type="SUPFAM" id="SSF51735">
    <property type="entry name" value="NAD(P)-binding Rossmann-fold domains"/>
    <property type="match status" value="1"/>
</dbReference>
<keyword evidence="2 4" id="KW-0862">Zinc</keyword>
<dbReference type="Gene3D" id="3.40.50.720">
    <property type="entry name" value="NAD(P)-binding Rossmann-like Domain"/>
    <property type="match status" value="1"/>
</dbReference>
<dbReference type="InterPro" id="IPR050129">
    <property type="entry name" value="Zn_alcohol_dh"/>
</dbReference>
<evidence type="ECO:0000256" key="4">
    <source>
        <dbReference type="RuleBase" id="RU361277"/>
    </source>
</evidence>
<evidence type="ECO:0000259" key="5">
    <source>
        <dbReference type="Pfam" id="PF00107"/>
    </source>
</evidence>
<dbReference type="Gene3D" id="3.90.180.10">
    <property type="entry name" value="Medium-chain alcohol dehydrogenases, catalytic domain"/>
    <property type="match status" value="1"/>
</dbReference>
<evidence type="ECO:0000256" key="3">
    <source>
        <dbReference type="ARBA" id="ARBA00023002"/>
    </source>
</evidence>
<evidence type="ECO:0000259" key="6">
    <source>
        <dbReference type="Pfam" id="PF08240"/>
    </source>
</evidence>
<dbReference type="GO" id="GO:0003939">
    <property type="term" value="F:L-iditol 2-dehydrogenase (NAD+) activity"/>
    <property type="evidence" value="ECO:0007669"/>
    <property type="project" value="UniProtKB-EC"/>
</dbReference>
<dbReference type="InterPro" id="IPR013154">
    <property type="entry name" value="ADH-like_N"/>
</dbReference>
<organism evidence="7">
    <name type="scientific">Anaerostipes caccae</name>
    <dbReference type="NCBI Taxonomy" id="105841"/>
    <lineage>
        <taxon>Bacteria</taxon>
        <taxon>Bacillati</taxon>
        <taxon>Bacillota</taxon>
        <taxon>Clostridia</taxon>
        <taxon>Lachnospirales</taxon>
        <taxon>Lachnospiraceae</taxon>
        <taxon>Anaerostipes</taxon>
    </lineage>
</organism>
<evidence type="ECO:0000256" key="2">
    <source>
        <dbReference type="ARBA" id="ARBA00022833"/>
    </source>
</evidence>
<dbReference type="SUPFAM" id="SSF50129">
    <property type="entry name" value="GroES-like"/>
    <property type="match status" value="1"/>
</dbReference>
<dbReference type="EC" id="1.1.1.14" evidence="7"/>
<dbReference type="PANTHER" id="PTHR43401">
    <property type="entry name" value="L-THREONINE 3-DEHYDROGENASE"/>
    <property type="match status" value="1"/>
</dbReference>
<comment type="cofactor">
    <cofactor evidence="4">
        <name>Zn(2+)</name>
        <dbReference type="ChEBI" id="CHEBI:29105"/>
    </cofactor>
</comment>
<dbReference type="RefSeq" id="WP_006566851.1">
    <property type="nucleotide sequence ID" value="NZ_CACRSQ010000003.1"/>
</dbReference>
<evidence type="ECO:0000256" key="1">
    <source>
        <dbReference type="ARBA" id="ARBA00022723"/>
    </source>
</evidence>
<feature type="domain" description="Alcohol dehydrogenase-like N-terminal" evidence="6">
    <location>
        <begin position="29"/>
        <end position="139"/>
    </location>
</feature>
<dbReference type="InterPro" id="IPR011032">
    <property type="entry name" value="GroES-like_sf"/>
</dbReference>
<dbReference type="PROSITE" id="PS00059">
    <property type="entry name" value="ADH_ZINC"/>
    <property type="match status" value="1"/>
</dbReference>
<dbReference type="Pfam" id="PF08240">
    <property type="entry name" value="ADH_N"/>
    <property type="match status" value="1"/>
</dbReference>
<dbReference type="GO" id="GO:0008270">
    <property type="term" value="F:zinc ion binding"/>
    <property type="evidence" value="ECO:0007669"/>
    <property type="project" value="InterPro"/>
</dbReference>
<accession>A0A6N2T3T4</accession>
<dbReference type="InterPro" id="IPR036291">
    <property type="entry name" value="NAD(P)-bd_dom_sf"/>
</dbReference>
<keyword evidence="3 7" id="KW-0560">Oxidoreductase</keyword>
<dbReference type="InterPro" id="IPR013149">
    <property type="entry name" value="ADH-like_C"/>
</dbReference>
<comment type="similarity">
    <text evidence="4">Belongs to the zinc-containing alcohol dehydrogenase family.</text>
</comment>
<proteinExistence type="inferred from homology"/>
<dbReference type="EMBL" id="CACRSQ010000003">
    <property type="protein sequence ID" value="VYS99141.1"/>
    <property type="molecule type" value="Genomic_DNA"/>
</dbReference>
<name>A0A6N2T3T4_9FIRM</name>
<sequence>MSEGKMRFGCLVKKGVAEVRERDLPEIGEYDVLLKMKACNICTTDYGQWLGLREHQGYPMAGGHEAAGIVQKVGSKVADFKIGDLVATGYEGCGNCSACRNGQVDQCEDIRKDTEDGYRWGFFGFSDYCVKSVRGIYKIAASVNPAEAGFLEPLATVLHGAKKLRLKPFDTVAVIGAGTMGLINAQVAKAYGCRVIVSEMIPKKLETARAMGFEVIDCNQADPVEEVKRLTEGKGTDAVIAAVGVTAANDQGLKMIKEKDGKLLLFAAGYPAPELHIDSNEMHYRRMELIGTFGADNEDFQEAARALSTGVVDVSKLIEEKTFKLDQIQEAFEEASKPGMYRVSVLLDQQ</sequence>
<reference evidence="7" key="1">
    <citation type="submission" date="2019-11" db="EMBL/GenBank/DDBJ databases">
        <authorList>
            <person name="Feng L."/>
        </authorList>
    </citation>
    <scope>NUCLEOTIDE SEQUENCE</scope>
    <source>
        <strain evidence="7">AcaccaeLFYP115</strain>
    </source>
</reference>
<dbReference type="PANTHER" id="PTHR43401:SF2">
    <property type="entry name" value="L-THREONINE 3-DEHYDROGENASE"/>
    <property type="match status" value="1"/>
</dbReference>
<dbReference type="Pfam" id="PF00107">
    <property type="entry name" value="ADH_zinc_N"/>
    <property type="match status" value="1"/>
</dbReference>